<dbReference type="WBParaSite" id="DME_0000687001-mRNA-1">
    <property type="protein sequence ID" value="DME_0000687001-mRNA-1"/>
    <property type="gene ID" value="DME_0000687001"/>
</dbReference>
<dbReference type="AlphaFoldDB" id="A0A0N4UH66"/>
<feature type="coiled-coil region" evidence="1">
    <location>
        <begin position="44"/>
        <end position="386"/>
    </location>
</feature>
<dbReference type="PANTHER" id="PTHR31915">
    <property type="entry name" value="SKICH DOMAIN-CONTAINING PROTEIN"/>
    <property type="match status" value="1"/>
</dbReference>
<organism evidence="3 4">
    <name type="scientific">Dracunculus medinensis</name>
    <name type="common">Guinea worm</name>
    <dbReference type="NCBI Taxonomy" id="318479"/>
    <lineage>
        <taxon>Eukaryota</taxon>
        <taxon>Metazoa</taxon>
        <taxon>Ecdysozoa</taxon>
        <taxon>Nematoda</taxon>
        <taxon>Chromadorea</taxon>
        <taxon>Rhabditida</taxon>
        <taxon>Spirurina</taxon>
        <taxon>Dracunculoidea</taxon>
        <taxon>Dracunculidae</taxon>
        <taxon>Dracunculus</taxon>
    </lineage>
</organism>
<dbReference type="InterPro" id="IPR051002">
    <property type="entry name" value="UBA_autophagy_assoc_protein"/>
</dbReference>
<feature type="domain" description="Dynein associated protein" evidence="2">
    <location>
        <begin position="356"/>
        <end position="633"/>
    </location>
</feature>
<name>A0A0N4UH66_DRAME</name>
<dbReference type="InterPro" id="IPR022157">
    <property type="entry name" value="Dynactin"/>
</dbReference>
<dbReference type="Proteomes" id="UP000038040">
    <property type="component" value="Unplaced"/>
</dbReference>
<accession>A0A0N4UH66</accession>
<proteinExistence type="predicted"/>
<evidence type="ECO:0000259" key="2">
    <source>
        <dbReference type="Pfam" id="PF12455"/>
    </source>
</evidence>
<dbReference type="PANTHER" id="PTHR31915:SF6">
    <property type="entry name" value="SKICH DOMAIN-CONTAINING PROTEIN"/>
    <property type="match status" value="1"/>
</dbReference>
<reference evidence="4" key="1">
    <citation type="submission" date="2017-02" db="UniProtKB">
        <authorList>
            <consortium name="WormBaseParasite"/>
        </authorList>
    </citation>
    <scope>IDENTIFICATION</scope>
</reference>
<keyword evidence="1" id="KW-0175">Coiled coil</keyword>
<protein>
    <submittedName>
        <fullName evidence="4">Dynactin domain-containing protein</fullName>
    </submittedName>
</protein>
<dbReference type="Pfam" id="PF12455">
    <property type="entry name" value="Dynactin"/>
    <property type="match status" value="1"/>
</dbReference>
<evidence type="ECO:0000256" key="1">
    <source>
        <dbReference type="SAM" id="Coils"/>
    </source>
</evidence>
<sequence length="1096" mass="126291">LKPDSSVTADGGTDIVRSMVKKMEETSLSVPTVLPPGMDSSGELEWLRIQNKDLSEKLESLRIKRKEDHAKMMEFERNRIQLEALLEYKAKMTDAHTALQRKLQEKEKELKDTLEARQDYQADMSDIEEQLELVTLDKEMAEEKVEMLQAEIDAQKERIEELEMELEILKTEMEQAGGNAVEGNSIQMKQMEQQNEKLREALVKMRDITNQSLLDKQEMSRETENLKEELAELVKLCEKLKKDAENTEQMNVELKEQVDAAMGSEQMIEKLTEKNLDMEEKIRALEESIEDFDAMRAMDEEILETQKEAEKELRQELDLAYGKISELQMQIKACGVQAEDTERTILKFRKKVVDLNEEIQEHKDQILRLEEQAKRVDDNINGLQASNIFKEARTFAEIIESDTRAIELEFSHLLIKYLKAFLPDNFTKPGGDNDAIIINILYPRLSKKVSLLSRLINEKFPSVPGGMRREHVTKSHKAEQWAHAAKFTYLLKVIEGISEKFCSALQLCSVERLSRLAQMQIDMASQEKFIDQYIESLRANRIDENTSTESLEKLITYFQNIFSVYMAGEAFDVCGFLNNTIAQLLKGLNWLNINTERIKFFLIPSSDENEIAQFVASLFAAIAECEQLSVRCRNRIPNSANFSLTSEVEEELVSAIKNLEQSARIMDDVCSIASTQLSMLTDVEGLEVSRLKEMLQGAVEKVHGQTNGSKAQDCVNVKIFRNYLHALKNTLTHFVSVLDRETMEVEKLEKKSYPPLLERAHARKHDAVEADGLRWQIEKKDNEIVELKKTLRARADDISNYRLRLEMADKKMESSGKADESRVQNLQTRCEELQSELKKTRTEFDETMDALQRDLEATEKENADLREKTRNMTKKALLMAIDSTAPTPTNVAGNFSSNAAEITYLESELAEKQKALKWADIRIRQLKSCETLRILSETNSLEISSDICGPLTLSAVQSSEKEELDKLIREVEILNADCRAFQVPFIVDLNKPKKRREIEERQYYSQIKSINRRIGDVKFRIQRFWVKYHPKENIPTLIGDLPYISNIRRVKIFINNEGKGIHSEEYKIAFDKLFGSLKAEREIFEKNLRFHAVAIH</sequence>
<evidence type="ECO:0000313" key="3">
    <source>
        <dbReference type="Proteomes" id="UP000038040"/>
    </source>
</evidence>
<dbReference type="Pfam" id="PF11472">
    <property type="entry name" value="DUF3206"/>
    <property type="match status" value="1"/>
</dbReference>
<feature type="coiled-coil region" evidence="1">
    <location>
        <begin position="816"/>
        <end position="875"/>
    </location>
</feature>
<dbReference type="InterPro" id="IPR021571">
    <property type="entry name" value="DUF3206"/>
</dbReference>
<evidence type="ECO:0000313" key="4">
    <source>
        <dbReference type="WBParaSite" id="DME_0000687001-mRNA-1"/>
    </source>
</evidence>